<protein>
    <submittedName>
        <fullName evidence="6">LysR family transcriptional regulator</fullName>
    </submittedName>
</protein>
<keyword evidence="2" id="KW-0805">Transcription regulation</keyword>
<dbReference type="AlphaFoldDB" id="A0A157PGQ9"/>
<dbReference type="InterPro" id="IPR000847">
    <property type="entry name" value="LysR_HTH_N"/>
</dbReference>
<gene>
    <name evidence="6" type="primary">gcvA_8</name>
    <name evidence="6" type="ORF">SAMEA3906487_01880</name>
</gene>
<evidence type="ECO:0000313" key="6">
    <source>
        <dbReference type="EMBL" id="SAI69664.1"/>
    </source>
</evidence>
<dbReference type="GeneID" id="56590839"/>
<evidence type="ECO:0000256" key="2">
    <source>
        <dbReference type="ARBA" id="ARBA00023015"/>
    </source>
</evidence>
<dbReference type="PANTHER" id="PTHR30537:SF26">
    <property type="entry name" value="GLYCINE CLEAVAGE SYSTEM TRANSCRIPTIONAL ACTIVATOR"/>
    <property type="match status" value="1"/>
</dbReference>
<evidence type="ECO:0000256" key="1">
    <source>
        <dbReference type="ARBA" id="ARBA00009437"/>
    </source>
</evidence>
<dbReference type="STRING" id="123899.SAMEA3906487_01880"/>
<dbReference type="InterPro" id="IPR005119">
    <property type="entry name" value="LysR_subst-bd"/>
</dbReference>
<dbReference type="InterPro" id="IPR036388">
    <property type="entry name" value="WH-like_DNA-bd_sf"/>
</dbReference>
<feature type="domain" description="HTH lysR-type" evidence="5">
    <location>
        <begin position="12"/>
        <end position="69"/>
    </location>
</feature>
<dbReference type="CDD" id="cd08432">
    <property type="entry name" value="PBP2_GcdR_TrpI_HvrB_AmpR_like"/>
    <property type="match status" value="1"/>
</dbReference>
<accession>A0A157PGQ9</accession>
<dbReference type="PRINTS" id="PR00039">
    <property type="entry name" value="HTHLYSR"/>
</dbReference>
<keyword evidence="7" id="KW-1185">Reference proteome</keyword>
<sequence length="305" mass="34829">MIANITMSRRLPPLKALQVFEATARLRSFAQAAQDLHVTPAAVSQQIKSLEEWFGFAVFRRTRGGLELTERGESLAPSLKSAFDLIQAATEDVTGPQAASTLTLSVLPNFAMRWLIPRLPDFTRRHPWIQIKLLSVTHALTDFYDTCDLAIRAYEHDPQFCFEPLVSPDMVPMLSPQLYRRSTLLQPDELLRFPLLHITTSPEDWPRWFRETRQGAERLPDPALLAKGHQFDSYVVAVEAALAGMGVVLGRPSFATEMLRRKELLIPFERPITSNKSWYLVYPRAELPRKCRVFREWLLSICAAR</sequence>
<comment type="similarity">
    <text evidence="1">Belongs to the LysR transcriptional regulatory family.</text>
</comment>
<dbReference type="Gene3D" id="1.10.10.10">
    <property type="entry name" value="Winged helix-like DNA-binding domain superfamily/Winged helix DNA-binding domain"/>
    <property type="match status" value="1"/>
</dbReference>
<dbReference type="eggNOG" id="COG0583">
    <property type="taxonomic scope" value="Bacteria"/>
</dbReference>
<dbReference type="PANTHER" id="PTHR30537">
    <property type="entry name" value="HTH-TYPE TRANSCRIPTIONAL REGULATOR"/>
    <property type="match status" value="1"/>
</dbReference>
<dbReference type="InterPro" id="IPR036390">
    <property type="entry name" value="WH_DNA-bd_sf"/>
</dbReference>
<evidence type="ECO:0000313" key="7">
    <source>
        <dbReference type="Proteomes" id="UP000076825"/>
    </source>
</evidence>
<dbReference type="GO" id="GO:0043565">
    <property type="term" value="F:sequence-specific DNA binding"/>
    <property type="evidence" value="ECO:0007669"/>
    <property type="project" value="TreeGrafter"/>
</dbReference>
<keyword evidence="3" id="KW-0238">DNA-binding</keyword>
<name>A0A157PGQ9_9BORD</name>
<keyword evidence="4" id="KW-0804">Transcription</keyword>
<dbReference type="PATRIC" id="fig|123899.6.peg.1869"/>
<evidence type="ECO:0000256" key="4">
    <source>
        <dbReference type="ARBA" id="ARBA00023163"/>
    </source>
</evidence>
<evidence type="ECO:0000256" key="3">
    <source>
        <dbReference type="ARBA" id="ARBA00023125"/>
    </source>
</evidence>
<dbReference type="GO" id="GO:0006351">
    <property type="term" value="P:DNA-templated transcription"/>
    <property type="evidence" value="ECO:0007669"/>
    <property type="project" value="TreeGrafter"/>
</dbReference>
<dbReference type="InterPro" id="IPR058163">
    <property type="entry name" value="LysR-type_TF_proteobact-type"/>
</dbReference>
<dbReference type="OrthoDB" id="8591238at2"/>
<evidence type="ECO:0000259" key="5">
    <source>
        <dbReference type="PROSITE" id="PS50931"/>
    </source>
</evidence>
<proteinExistence type="inferred from homology"/>
<dbReference type="EMBL" id="LT546645">
    <property type="protein sequence ID" value="SAI69664.1"/>
    <property type="molecule type" value="Genomic_DNA"/>
</dbReference>
<reference evidence="6 7" key="1">
    <citation type="submission" date="2016-04" db="EMBL/GenBank/DDBJ databases">
        <authorList>
            <consortium name="Pathogen Informatics"/>
        </authorList>
    </citation>
    <scope>NUCLEOTIDE SEQUENCE [LARGE SCALE GENOMIC DNA]</scope>
    <source>
        <strain evidence="6 7">H044680328</strain>
    </source>
</reference>
<dbReference type="FunFam" id="1.10.10.10:FF:000038">
    <property type="entry name" value="Glycine cleavage system transcriptional activator"/>
    <property type="match status" value="1"/>
</dbReference>
<dbReference type="GO" id="GO:0003700">
    <property type="term" value="F:DNA-binding transcription factor activity"/>
    <property type="evidence" value="ECO:0007669"/>
    <property type="project" value="InterPro"/>
</dbReference>
<dbReference type="Proteomes" id="UP000076825">
    <property type="component" value="Chromosome 1"/>
</dbReference>
<dbReference type="RefSeq" id="WP_127070767.1">
    <property type="nucleotide sequence ID" value="NZ_CP016340.1"/>
</dbReference>
<organism evidence="6 7">
    <name type="scientific">Bordetella trematum</name>
    <dbReference type="NCBI Taxonomy" id="123899"/>
    <lineage>
        <taxon>Bacteria</taxon>
        <taxon>Pseudomonadati</taxon>
        <taxon>Pseudomonadota</taxon>
        <taxon>Betaproteobacteria</taxon>
        <taxon>Burkholderiales</taxon>
        <taxon>Alcaligenaceae</taxon>
        <taxon>Bordetella</taxon>
    </lineage>
</organism>
<dbReference type="Gene3D" id="3.40.190.10">
    <property type="entry name" value="Periplasmic binding protein-like II"/>
    <property type="match status" value="2"/>
</dbReference>
<dbReference type="Pfam" id="PF03466">
    <property type="entry name" value="LysR_substrate"/>
    <property type="match status" value="1"/>
</dbReference>
<dbReference type="KEGG" id="btrm:SAMEA390648701880"/>
<dbReference type="SUPFAM" id="SSF46785">
    <property type="entry name" value="Winged helix' DNA-binding domain"/>
    <property type="match status" value="1"/>
</dbReference>
<dbReference type="Pfam" id="PF00126">
    <property type="entry name" value="HTH_1"/>
    <property type="match status" value="1"/>
</dbReference>
<dbReference type="SUPFAM" id="SSF53850">
    <property type="entry name" value="Periplasmic binding protein-like II"/>
    <property type="match status" value="1"/>
</dbReference>
<dbReference type="PROSITE" id="PS50931">
    <property type="entry name" value="HTH_LYSR"/>
    <property type="match status" value="1"/>
</dbReference>